<dbReference type="InParanoid" id="A2FKL0"/>
<organism evidence="3 4">
    <name type="scientific">Trichomonas vaginalis (strain ATCC PRA-98 / G3)</name>
    <dbReference type="NCBI Taxonomy" id="412133"/>
    <lineage>
        <taxon>Eukaryota</taxon>
        <taxon>Metamonada</taxon>
        <taxon>Parabasalia</taxon>
        <taxon>Trichomonadida</taxon>
        <taxon>Trichomonadidae</taxon>
        <taxon>Trichomonas</taxon>
    </lineage>
</organism>
<accession>A2FKL0</accession>
<evidence type="ECO:0000256" key="1">
    <source>
        <dbReference type="SAM" id="Phobius"/>
    </source>
</evidence>
<keyword evidence="2" id="KW-0732">Signal</keyword>
<dbReference type="VEuPathDB" id="TrichDB:TVAGG3_0270980"/>
<evidence type="ECO:0000256" key="2">
    <source>
        <dbReference type="SAM" id="SignalP"/>
    </source>
</evidence>
<reference evidence="3" key="2">
    <citation type="journal article" date="2007" name="Science">
        <title>Draft genome sequence of the sexually transmitted pathogen Trichomonas vaginalis.</title>
        <authorList>
            <person name="Carlton J.M."/>
            <person name="Hirt R.P."/>
            <person name="Silva J.C."/>
            <person name="Delcher A.L."/>
            <person name="Schatz M."/>
            <person name="Zhao Q."/>
            <person name="Wortman J.R."/>
            <person name="Bidwell S.L."/>
            <person name="Alsmark U.C.M."/>
            <person name="Besteiro S."/>
            <person name="Sicheritz-Ponten T."/>
            <person name="Noel C.J."/>
            <person name="Dacks J.B."/>
            <person name="Foster P.G."/>
            <person name="Simillion C."/>
            <person name="Van de Peer Y."/>
            <person name="Miranda-Saavedra D."/>
            <person name="Barton G.J."/>
            <person name="Westrop G.D."/>
            <person name="Mueller S."/>
            <person name="Dessi D."/>
            <person name="Fiori P.L."/>
            <person name="Ren Q."/>
            <person name="Paulsen I."/>
            <person name="Zhang H."/>
            <person name="Bastida-Corcuera F.D."/>
            <person name="Simoes-Barbosa A."/>
            <person name="Brown M.T."/>
            <person name="Hayes R.D."/>
            <person name="Mukherjee M."/>
            <person name="Okumura C.Y."/>
            <person name="Schneider R."/>
            <person name="Smith A.J."/>
            <person name="Vanacova S."/>
            <person name="Villalvazo M."/>
            <person name="Haas B.J."/>
            <person name="Pertea M."/>
            <person name="Feldblyum T.V."/>
            <person name="Utterback T.R."/>
            <person name="Shu C.L."/>
            <person name="Osoegawa K."/>
            <person name="de Jong P.J."/>
            <person name="Hrdy I."/>
            <person name="Horvathova L."/>
            <person name="Zubacova Z."/>
            <person name="Dolezal P."/>
            <person name="Malik S.B."/>
            <person name="Logsdon J.M. Jr."/>
            <person name="Henze K."/>
            <person name="Gupta A."/>
            <person name="Wang C.C."/>
            <person name="Dunne R.L."/>
            <person name="Upcroft J.A."/>
            <person name="Upcroft P."/>
            <person name="White O."/>
            <person name="Salzberg S.L."/>
            <person name="Tang P."/>
            <person name="Chiu C.-H."/>
            <person name="Lee Y.-S."/>
            <person name="Embley T.M."/>
            <person name="Coombs G.H."/>
            <person name="Mottram J.C."/>
            <person name="Tachezy J."/>
            <person name="Fraser-Liggett C.M."/>
            <person name="Johnson P.J."/>
        </authorList>
    </citation>
    <scope>NUCLEOTIDE SEQUENCE [LARGE SCALE GENOMIC DNA]</scope>
    <source>
        <strain evidence="3">G3</strain>
    </source>
</reference>
<dbReference type="Proteomes" id="UP000001542">
    <property type="component" value="Unassembled WGS sequence"/>
</dbReference>
<feature type="signal peptide" evidence="2">
    <location>
        <begin position="1"/>
        <end position="18"/>
    </location>
</feature>
<feature type="transmembrane region" description="Helical" evidence="1">
    <location>
        <begin position="37"/>
        <end position="58"/>
    </location>
</feature>
<feature type="chain" id="PRO_5002643514" evidence="2">
    <location>
        <begin position="19"/>
        <end position="161"/>
    </location>
</feature>
<dbReference type="KEGG" id="tva:4752282"/>
<dbReference type="SMR" id="A2FKL0"/>
<reference evidence="3" key="1">
    <citation type="submission" date="2006-10" db="EMBL/GenBank/DDBJ databases">
        <authorList>
            <person name="Amadeo P."/>
            <person name="Zhao Q."/>
            <person name="Wortman J."/>
            <person name="Fraser-Liggett C."/>
            <person name="Carlton J."/>
        </authorList>
    </citation>
    <scope>NUCLEOTIDE SEQUENCE</scope>
    <source>
        <strain evidence="3">G3</strain>
    </source>
</reference>
<keyword evidence="1" id="KW-0472">Membrane</keyword>
<proteinExistence type="predicted"/>
<keyword evidence="1" id="KW-1133">Transmembrane helix</keyword>
<sequence length="161" mass="18501">MLLLYYLFVLASSAPKRTRPPPTPTRSINTLPIKISGFIIIPIVIIVAIIGTVLFFLIQKGILKFKPKIPREQTYQEMPPEVITETNDLVPLVPITRTEVIPLLQNVDDYSYSYSYYYYEEEEEDYYDDDEQTILVRLRPEQDSSSSSDSLISLAKVTCDL</sequence>
<evidence type="ECO:0000313" key="4">
    <source>
        <dbReference type="Proteomes" id="UP000001542"/>
    </source>
</evidence>
<name>A2FKL0_TRIV3</name>
<dbReference type="AlphaFoldDB" id="A2FKL0"/>
<dbReference type="RefSeq" id="XP_001307476.1">
    <property type="nucleotide sequence ID" value="XM_001307475.1"/>
</dbReference>
<keyword evidence="1" id="KW-0812">Transmembrane</keyword>
<protein>
    <submittedName>
        <fullName evidence="3">Uncharacterized protein</fullName>
    </submittedName>
</protein>
<dbReference type="EMBL" id="DS113851">
    <property type="protein sequence ID" value="EAX94546.1"/>
    <property type="molecule type" value="Genomic_DNA"/>
</dbReference>
<evidence type="ECO:0000313" key="3">
    <source>
        <dbReference type="EMBL" id="EAX94546.1"/>
    </source>
</evidence>
<dbReference type="VEuPathDB" id="TrichDB:TVAG_300790"/>
<keyword evidence="4" id="KW-1185">Reference proteome</keyword>
<gene>
    <name evidence="3" type="ORF">TVAG_300790</name>
</gene>